<dbReference type="InterPro" id="IPR038460">
    <property type="entry name" value="AcetylCoA_hyd_C_sf"/>
</dbReference>
<dbReference type="EMBL" id="KI657522">
    <property type="protein sequence ID" value="ETN86619.1"/>
    <property type="molecule type" value="Genomic_DNA"/>
</dbReference>
<dbReference type="InterPro" id="IPR026888">
    <property type="entry name" value="AcetylCoA_hyd_C"/>
</dbReference>
<evidence type="ECO:0000256" key="2">
    <source>
        <dbReference type="ARBA" id="ARBA00022679"/>
    </source>
</evidence>
<feature type="domain" description="Acetyl-CoA hydrolase/transferase C-terminal" evidence="5">
    <location>
        <begin position="287"/>
        <end position="420"/>
    </location>
</feature>
<keyword evidence="2" id="KW-0808">Transferase</keyword>
<dbReference type="InterPro" id="IPR003702">
    <property type="entry name" value="ActCoA_hydro_N"/>
</dbReference>
<dbReference type="Pfam" id="PF02776">
    <property type="entry name" value="TPP_enzyme_N"/>
    <property type="match status" value="1"/>
</dbReference>
<name>W2TY60_NECAM</name>
<dbReference type="OrthoDB" id="10250396at2759"/>
<dbReference type="GO" id="GO:0030976">
    <property type="term" value="F:thiamine pyrophosphate binding"/>
    <property type="evidence" value="ECO:0007669"/>
    <property type="project" value="InterPro"/>
</dbReference>
<evidence type="ECO:0000259" key="3">
    <source>
        <dbReference type="Pfam" id="PF02550"/>
    </source>
</evidence>
<dbReference type="Gene3D" id="3.40.1080.20">
    <property type="entry name" value="Acetyl-CoA hydrolase/transferase C-terminal domain"/>
    <property type="match status" value="1"/>
</dbReference>
<sequence>MNSKDSNLDALFESKLTTAIEAVARIRSGTTIALGMAMSQPPSLLEALAARAEAADLDDLKVYYFHAEEFLRKSLLRYSLMGRIVPHCMFMGAPERELIQLGDQDGGRKVVYFVPNAFSQSPRLFQEHIPVDTMLVMVSPMDENGYFTFGTNNDYTSGVARAAGRLIVEVNPNMPRVFGDSLLHVSEVDHIVESDHPLPELGAKSASDTDQVIGELIAELVTDGACLQMGIGALPNAVCSALTSHRNLGIHTELLTPGLVDLIRRGVVDNSRKALNRGKSVFTFAMGDRAMYDFMNDNPSIESYPVSYVNDPHVIAQNERVLSVNSTIEMDLTGACNSEHVKGHQYSATGGQLDFVRGAYASRGGKSIIAFHSTAGGGRISKIVPRLAGPVTTPRTDTHMVVTEYGVANLKGLSSSERSRTSSALRRTTMANTIAGYLARTLEAAGVKRIWGVTGDSLNGLSDALNKMGTIDWMHTRHEEVAAFAAGAEAAQTGTLAVCAGSCGPGNLHLINGLFDCQRNHVPVLAIAAHIPSTEIGLGYFQETHPQELFKECSYYVELVTNRSHFPRILERAMRTAIEQKGVAVIVLPGDVALADAPPDTPKWIATAPPTLTPAAADIEYLAEILNRYTSSYFALRQATVANKGMKSGKMARQATASDMGIVNIDEDLHDQLRKASAVSCRSINAQAAFWMKVGMLCEMNPTQNFNEIVARELRAAGVAAHSIKVASA</sequence>
<organism evidence="6 7">
    <name type="scientific">Necator americanus</name>
    <name type="common">Human hookworm</name>
    <dbReference type="NCBI Taxonomy" id="51031"/>
    <lineage>
        <taxon>Eukaryota</taxon>
        <taxon>Metazoa</taxon>
        <taxon>Ecdysozoa</taxon>
        <taxon>Nematoda</taxon>
        <taxon>Chromadorea</taxon>
        <taxon>Rhabditida</taxon>
        <taxon>Rhabditina</taxon>
        <taxon>Rhabditomorpha</taxon>
        <taxon>Strongyloidea</taxon>
        <taxon>Ancylostomatidae</taxon>
        <taxon>Bunostominae</taxon>
        <taxon>Necator</taxon>
    </lineage>
</organism>
<dbReference type="GO" id="GO:0008775">
    <property type="term" value="F:acetate CoA-transferase activity"/>
    <property type="evidence" value="ECO:0007669"/>
    <property type="project" value="InterPro"/>
</dbReference>
<dbReference type="Pfam" id="PF02550">
    <property type="entry name" value="AcetylCoA_hydro"/>
    <property type="match status" value="1"/>
</dbReference>
<dbReference type="InterPro" id="IPR021831">
    <property type="entry name" value="ParD-like"/>
</dbReference>
<dbReference type="Gene3D" id="3.40.50.970">
    <property type="match status" value="1"/>
</dbReference>
<dbReference type="InterPro" id="IPR047210">
    <property type="entry name" value="TPP_PYR_POXB-like"/>
</dbReference>
<proteinExistence type="inferred from homology"/>
<dbReference type="SUPFAM" id="SSF52518">
    <property type="entry name" value="Thiamin diphosphate-binding fold (THDP-binding)"/>
    <property type="match status" value="1"/>
</dbReference>
<dbReference type="AlphaFoldDB" id="W2TY60"/>
<dbReference type="Pfam" id="PF13336">
    <property type="entry name" value="AcetylCoA_hyd_C"/>
    <property type="match status" value="1"/>
</dbReference>
<dbReference type="Proteomes" id="UP000053676">
    <property type="component" value="Unassembled WGS sequence"/>
</dbReference>
<dbReference type="InterPro" id="IPR012001">
    <property type="entry name" value="Thiamin_PyroP_enz_TPP-bd_dom"/>
</dbReference>
<keyword evidence="7" id="KW-1185">Reference proteome</keyword>
<evidence type="ECO:0000313" key="7">
    <source>
        <dbReference type="Proteomes" id="UP000053676"/>
    </source>
</evidence>
<dbReference type="STRING" id="51031.W2TY60"/>
<dbReference type="Pfam" id="PF11903">
    <property type="entry name" value="ParD_like"/>
    <property type="match status" value="1"/>
</dbReference>
<dbReference type="InterPro" id="IPR046433">
    <property type="entry name" value="ActCoA_hydro"/>
</dbReference>
<evidence type="ECO:0000259" key="5">
    <source>
        <dbReference type="Pfam" id="PF13336"/>
    </source>
</evidence>
<dbReference type="PANTHER" id="PTHR21432:SF20">
    <property type="entry name" value="ACETYL-COA HYDROLASE"/>
    <property type="match status" value="1"/>
</dbReference>
<dbReference type="PANTHER" id="PTHR21432">
    <property type="entry name" value="ACETYL-COA HYDROLASE-RELATED"/>
    <property type="match status" value="1"/>
</dbReference>
<evidence type="ECO:0000256" key="1">
    <source>
        <dbReference type="ARBA" id="ARBA00009632"/>
    </source>
</evidence>
<dbReference type="Gene3D" id="3.30.750.70">
    <property type="entry name" value="4-hydroxybutyrate coenzyme like domains"/>
    <property type="match status" value="1"/>
</dbReference>
<accession>W2TY60</accession>
<evidence type="ECO:0000313" key="6">
    <source>
        <dbReference type="EMBL" id="ETN86619.1"/>
    </source>
</evidence>
<evidence type="ECO:0000259" key="4">
    <source>
        <dbReference type="Pfam" id="PF02776"/>
    </source>
</evidence>
<reference evidence="7" key="1">
    <citation type="journal article" date="2014" name="Nat. Genet.">
        <title>Genome of the human hookworm Necator americanus.</title>
        <authorList>
            <person name="Tang Y.T."/>
            <person name="Gao X."/>
            <person name="Rosa B.A."/>
            <person name="Abubucker S."/>
            <person name="Hallsworth-Pepin K."/>
            <person name="Martin J."/>
            <person name="Tyagi R."/>
            <person name="Heizer E."/>
            <person name="Zhang X."/>
            <person name="Bhonagiri-Palsikar V."/>
            <person name="Minx P."/>
            <person name="Warren W.C."/>
            <person name="Wang Q."/>
            <person name="Zhan B."/>
            <person name="Hotez P.J."/>
            <person name="Sternberg P.W."/>
            <person name="Dougall A."/>
            <person name="Gaze S.T."/>
            <person name="Mulvenna J."/>
            <person name="Sotillo J."/>
            <person name="Ranganathan S."/>
            <person name="Rabelo E.M."/>
            <person name="Wilson R.K."/>
            <person name="Felgner P.L."/>
            <person name="Bethony J."/>
            <person name="Hawdon J.M."/>
            <person name="Gasser R.B."/>
            <person name="Loukas A."/>
            <person name="Mitreva M."/>
        </authorList>
    </citation>
    <scope>NUCLEOTIDE SEQUENCE [LARGE SCALE GENOMIC DNA]</scope>
</reference>
<comment type="similarity">
    <text evidence="1">Belongs to the acetyl-CoA hydrolase/transferase family.</text>
</comment>
<dbReference type="KEGG" id="nai:NECAME_16220"/>
<dbReference type="CDD" id="cd07039">
    <property type="entry name" value="TPP_PYR_POX"/>
    <property type="match status" value="1"/>
</dbReference>
<dbReference type="InterPro" id="IPR037171">
    <property type="entry name" value="NagB/RpiA_transferase-like"/>
</dbReference>
<feature type="domain" description="Thiamine pyrophosphate enzyme N-terminal TPP-binding" evidence="4">
    <location>
        <begin position="433"/>
        <end position="544"/>
    </location>
</feature>
<dbReference type="Gene3D" id="3.40.1080.10">
    <property type="entry name" value="Glutaconate Coenzyme A-transferase"/>
    <property type="match status" value="1"/>
</dbReference>
<dbReference type="GO" id="GO:0006083">
    <property type="term" value="P:acetate metabolic process"/>
    <property type="evidence" value="ECO:0007669"/>
    <property type="project" value="InterPro"/>
</dbReference>
<gene>
    <name evidence="6" type="ORF">NECAME_16220</name>
</gene>
<dbReference type="SUPFAM" id="SSF100950">
    <property type="entry name" value="NagB/RpiA/CoA transferase-like"/>
    <property type="match status" value="2"/>
</dbReference>
<protein>
    <submittedName>
        <fullName evidence="6">Thiamine pyrophosphate enzyme, TPP binding domain protein</fullName>
    </submittedName>
</protein>
<feature type="domain" description="Acetyl-CoA hydrolase/transferase N-terminal" evidence="3">
    <location>
        <begin position="110"/>
        <end position="195"/>
    </location>
</feature>
<dbReference type="InterPro" id="IPR029061">
    <property type="entry name" value="THDP-binding"/>
</dbReference>